<protein>
    <submittedName>
        <fullName evidence="1">Uncharacterized protein</fullName>
    </submittedName>
</protein>
<keyword evidence="2" id="KW-1185">Reference proteome</keyword>
<name>A0A9J5XC39_SOLCO</name>
<dbReference type="OrthoDB" id="852017at2759"/>
<dbReference type="AlphaFoldDB" id="A0A9J5XC39"/>
<proteinExistence type="predicted"/>
<organism evidence="1 2">
    <name type="scientific">Solanum commersonii</name>
    <name type="common">Commerson's wild potato</name>
    <name type="synonym">Commerson's nightshade</name>
    <dbReference type="NCBI Taxonomy" id="4109"/>
    <lineage>
        <taxon>Eukaryota</taxon>
        <taxon>Viridiplantae</taxon>
        <taxon>Streptophyta</taxon>
        <taxon>Embryophyta</taxon>
        <taxon>Tracheophyta</taxon>
        <taxon>Spermatophyta</taxon>
        <taxon>Magnoliopsida</taxon>
        <taxon>eudicotyledons</taxon>
        <taxon>Gunneridae</taxon>
        <taxon>Pentapetalae</taxon>
        <taxon>asterids</taxon>
        <taxon>lamiids</taxon>
        <taxon>Solanales</taxon>
        <taxon>Solanaceae</taxon>
        <taxon>Solanoideae</taxon>
        <taxon>Solaneae</taxon>
        <taxon>Solanum</taxon>
    </lineage>
</organism>
<comment type="caution">
    <text evidence="1">The sequence shown here is derived from an EMBL/GenBank/DDBJ whole genome shotgun (WGS) entry which is preliminary data.</text>
</comment>
<evidence type="ECO:0000313" key="2">
    <source>
        <dbReference type="Proteomes" id="UP000824120"/>
    </source>
</evidence>
<reference evidence="1 2" key="1">
    <citation type="submission" date="2020-09" db="EMBL/GenBank/DDBJ databases">
        <title>De no assembly of potato wild relative species, Solanum commersonii.</title>
        <authorList>
            <person name="Cho K."/>
        </authorList>
    </citation>
    <scope>NUCLEOTIDE SEQUENCE [LARGE SCALE GENOMIC DNA]</scope>
    <source>
        <strain evidence="1">LZ3.2</strain>
        <tissue evidence="1">Leaf</tissue>
    </source>
</reference>
<evidence type="ECO:0000313" key="1">
    <source>
        <dbReference type="EMBL" id="KAG5584780.1"/>
    </source>
</evidence>
<dbReference type="EMBL" id="JACXVP010000009">
    <property type="protein sequence ID" value="KAG5584780.1"/>
    <property type="molecule type" value="Genomic_DNA"/>
</dbReference>
<sequence length="190" mass="21631">MLGTWRSQNYKPWSQPDICADHASAFWNQEKYIVTLPYEDNFSEDNIPTKSRPCQLNAELVEFCKKEIDNLLNKAEKECSVPKIINHDSLCMIQNKSYLEGAVHSVPYNRHSFSDKRLVIQHIYPIEPIYGLARNHAAPLNTLSSVITANKGKIKIDPKLNIVRVNDNSSDISDKDIPSASEINFNLNDT</sequence>
<accession>A0A9J5XC39</accession>
<gene>
    <name evidence="1" type="ORF">H5410_045214</name>
</gene>
<dbReference type="Proteomes" id="UP000824120">
    <property type="component" value="Chromosome 9"/>
</dbReference>